<feature type="non-terminal residue" evidence="1">
    <location>
        <position position="48"/>
    </location>
</feature>
<comment type="caution">
    <text evidence="1">The sequence shown here is derived from an EMBL/GenBank/DDBJ whole genome shotgun (WGS) entry which is preliminary data.</text>
</comment>
<keyword evidence="2" id="KW-1185">Reference proteome</keyword>
<dbReference type="EMBL" id="CAJVQC010180177">
    <property type="protein sequence ID" value="CAG8852130.1"/>
    <property type="molecule type" value="Genomic_DNA"/>
</dbReference>
<protein>
    <submittedName>
        <fullName evidence="1">837_t:CDS:1</fullName>
    </submittedName>
</protein>
<accession>A0ACA9T044</accession>
<proteinExistence type="predicted"/>
<gene>
    <name evidence="1" type="ORF">RPERSI_LOCUS36917</name>
</gene>
<organism evidence="1 2">
    <name type="scientific">Racocetra persica</name>
    <dbReference type="NCBI Taxonomy" id="160502"/>
    <lineage>
        <taxon>Eukaryota</taxon>
        <taxon>Fungi</taxon>
        <taxon>Fungi incertae sedis</taxon>
        <taxon>Mucoromycota</taxon>
        <taxon>Glomeromycotina</taxon>
        <taxon>Glomeromycetes</taxon>
        <taxon>Diversisporales</taxon>
        <taxon>Gigasporaceae</taxon>
        <taxon>Racocetra</taxon>
    </lineage>
</organism>
<evidence type="ECO:0000313" key="2">
    <source>
        <dbReference type="Proteomes" id="UP000789920"/>
    </source>
</evidence>
<sequence>SAQHLTPTTSSVKVGSVLFISGELMLIIIHDNYIVYLRIISFAKSQKS</sequence>
<dbReference type="Proteomes" id="UP000789920">
    <property type="component" value="Unassembled WGS sequence"/>
</dbReference>
<evidence type="ECO:0000313" key="1">
    <source>
        <dbReference type="EMBL" id="CAG8852130.1"/>
    </source>
</evidence>
<name>A0ACA9T044_9GLOM</name>
<feature type="non-terminal residue" evidence="1">
    <location>
        <position position="1"/>
    </location>
</feature>
<reference evidence="1" key="1">
    <citation type="submission" date="2021-06" db="EMBL/GenBank/DDBJ databases">
        <authorList>
            <person name="Kallberg Y."/>
            <person name="Tangrot J."/>
            <person name="Rosling A."/>
        </authorList>
    </citation>
    <scope>NUCLEOTIDE SEQUENCE</scope>
    <source>
        <strain evidence="1">MA461A</strain>
    </source>
</reference>